<evidence type="ECO:0000313" key="1">
    <source>
        <dbReference type="EMBL" id="JAE36961.1"/>
    </source>
</evidence>
<proteinExistence type="predicted"/>
<name>A0A0A9HPZ5_ARUDO</name>
<sequence>MCAGDRGRGTVG</sequence>
<reference evidence="1" key="1">
    <citation type="submission" date="2014-09" db="EMBL/GenBank/DDBJ databases">
        <authorList>
            <person name="Magalhaes I.L.F."/>
            <person name="Oliveira U."/>
            <person name="Santos F.R."/>
            <person name="Vidigal T.H.D.A."/>
            <person name="Brescovit A.D."/>
            <person name="Santos A.J."/>
        </authorList>
    </citation>
    <scope>NUCLEOTIDE SEQUENCE</scope>
    <source>
        <tissue evidence="1">Shoot tissue taken approximately 20 cm above the soil surface</tissue>
    </source>
</reference>
<protein>
    <submittedName>
        <fullName evidence="1">Uncharacterized protein</fullName>
    </submittedName>
</protein>
<accession>A0A0A9HPZ5</accession>
<dbReference type="EMBL" id="GBRH01160935">
    <property type="protein sequence ID" value="JAE36961.1"/>
    <property type="molecule type" value="Transcribed_RNA"/>
</dbReference>
<organism evidence="1">
    <name type="scientific">Arundo donax</name>
    <name type="common">Giant reed</name>
    <name type="synonym">Donax arundinaceus</name>
    <dbReference type="NCBI Taxonomy" id="35708"/>
    <lineage>
        <taxon>Eukaryota</taxon>
        <taxon>Viridiplantae</taxon>
        <taxon>Streptophyta</taxon>
        <taxon>Embryophyta</taxon>
        <taxon>Tracheophyta</taxon>
        <taxon>Spermatophyta</taxon>
        <taxon>Magnoliopsida</taxon>
        <taxon>Liliopsida</taxon>
        <taxon>Poales</taxon>
        <taxon>Poaceae</taxon>
        <taxon>PACMAD clade</taxon>
        <taxon>Arundinoideae</taxon>
        <taxon>Arundineae</taxon>
        <taxon>Arundo</taxon>
    </lineage>
</organism>
<reference evidence="1" key="2">
    <citation type="journal article" date="2015" name="Data Brief">
        <title>Shoot transcriptome of the giant reed, Arundo donax.</title>
        <authorList>
            <person name="Barrero R.A."/>
            <person name="Guerrero F.D."/>
            <person name="Moolhuijzen P."/>
            <person name="Goolsby J.A."/>
            <person name="Tidwell J."/>
            <person name="Bellgard S.E."/>
            <person name="Bellgard M.I."/>
        </authorList>
    </citation>
    <scope>NUCLEOTIDE SEQUENCE</scope>
    <source>
        <tissue evidence="1">Shoot tissue taken approximately 20 cm above the soil surface</tissue>
    </source>
</reference>